<gene>
    <name evidence="1" type="ORF">Pmani_027917</name>
</gene>
<dbReference type="SUPFAM" id="SSF52540">
    <property type="entry name" value="P-loop containing nucleoside triphosphate hydrolases"/>
    <property type="match status" value="1"/>
</dbReference>
<dbReference type="AlphaFoldDB" id="A0AAE1P3D7"/>
<reference evidence="1" key="1">
    <citation type="submission" date="2023-11" db="EMBL/GenBank/DDBJ databases">
        <title>Genome assemblies of two species of porcelain crab, Petrolisthes cinctipes and Petrolisthes manimaculis (Anomura: Porcellanidae).</title>
        <authorList>
            <person name="Angst P."/>
        </authorList>
    </citation>
    <scope>NUCLEOTIDE SEQUENCE</scope>
    <source>
        <strain evidence="1">PB745_02</strain>
        <tissue evidence="1">Gill</tissue>
    </source>
</reference>
<dbReference type="PANTHER" id="PTHR32046:SF14">
    <property type="match status" value="1"/>
</dbReference>
<accession>A0AAE1P3D7</accession>
<dbReference type="CDD" id="cd00882">
    <property type="entry name" value="Ras_like_GTPase"/>
    <property type="match status" value="1"/>
</dbReference>
<evidence type="ECO:0000313" key="1">
    <source>
        <dbReference type="EMBL" id="KAK4299845.1"/>
    </source>
</evidence>
<dbReference type="PANTHER" id="PTHR32046">
    <property type="entry name" value="G DOMAIN-CONTAINING PROTEIN"/>
    <property type="match status" value="1"/>
</dbReference>
<protein>
    <submittedName>
        <fullName evidence="1">Uncharacterized protein</fullName>
    </submittedName>
</protein>
<dbReference type="InterPro" id="IPR027417">
    <property type="entry name" value="P-loop_NTPase"/>
</dbReference>
<dbReference type="EMBL" id="JAWZYT010003166">
    <property type="protein sequence ID" value="KAK4299845.1"/>
    <property type="molecule type" value="Genomic_DNA"/>
</dbReference>
<organism evidence="1 2">
    <name type="scientific">Petrolisthes manimaculis</name>
    <dbReference type="NCBI Taxonomy" id="1843537"/>
    <lineage>
        <taxon>Eukaryota</taxon>
        <taxon>Metazoa</taxon>
        <taxon>Ecdysozoa</taxon>
        <taxon>Arthropoda</taxon>
        <taxon>Crustacea</taxon>
        <taxon>Multicrustacea</taxon>
        <taxon>Malacostraca</taxon>
        <taxon>Eumalacostraca</taxon>
        <taxon>Eucarida</taxon>
        <taxon>Decapoda</taxon>
        <taxon>Pleocyemata</taxon>
        <taxon>Anomura</taxon>
        <taxon>Galatheoidea</taxon>
        <taxon>Porcellanidae</taxon>
        <taxon>Petrolisthes</taxon>
    </lineage>
</organism>
<dbReference type="Gene3D" id="3.40.50.300">
    <property type="entry name" value="P-loop containing nucleotide triphosphate hydrolases"/>
    <property type="match status" value="1"/>
</dbReference>
<proteinExistence type="predicted"/>
<comment type="caution">
    <text evidence="1">The sequence shown here is derived from an EMBL/GenBank/DDBJ whole genome shotgun (WGS) entry which is preliminary data.</text>
</comment>
<dbReference type="Proteomes" id="UP001292094">
    <property type="component" value="Unassembled WGS sequence"/>
</dbReference>
<name>A0AAE1P3D7_9EUCA</name>
<evidence type="ECO:0000313" key="2">
    <source>
        <dbReference type="Proteomes" id="UP001292094"/>
    </source>
</evidence>
<sequence length="564" mass="64575">MSLETATMAPAVADHTSLSIQRSLKKDVRNLFSSPYGQEGNLQTRKLNMKIEDKNTEKMVQKLSLGEPTMKPTKVILLVGATGSGKTTLINNMVNFIYRVEFTDDFRLILIDDKNASNCSQAESQTNMITAYFFNNLKGMPFDYNYVLIDTPGFGDTRGIDRDRILMVQLKDFLKQNYGIDQVDGIGFVTPSSAARLTPTQHYVYDGLSSMFGKDVKDNIYIMATFADARTPPVMDGLKAADIKYSDLYKFNNSALYASNKGNESESESDDEDESYHINKLFWEMGYKSMNKFFKKLGMTFPVSLTLTIEVLEQRNKLQITTIGLQNQIHIGLSILANLNKERSMLARFGDDMQGCANYKEEIQVPKIIQINLEKGAHVTNCLTCNMTCHYPCYVKIDAFKFLCWAMTLLYCRVCPRKCFWTMHVNNTFRFDTRWHTEERTVQELFDRYNKAEQGMLDKQAVVKAIEEDIYKLSGHLIDKIKTTQKCVERLEKIALKPNPLATHEYIDILIESEKQQKKHNFQDRIAMLQKLKEEVAVVQGVRSNDSSESGEALLQHFQKLMTE</sequence>
<keyword evidence="2" id="KW-1185">Reference proteome</keyword>